<evidence type="ECO:0000256" key="1">
    <source>
        <dbReference type="SAM" id="Phobius"/>
    </source>
</evidence>
<organism evidence="2 4">
    <name type="scientific">Sphingomonas koreensis</name>
    <dbReference type="NCBI Taxonomy" id="93064"/>
    <lineage>
        <taxon>Bacteria</taxon>
        <taxon>Pseudomonadati</taxon>
        <taxon>Pseudomonadota</taxon>
        <taxon>Alphaproteobacteria</taxon>
        <taxon>Sphingomonadales</taxon>
        <taxon>Sphingomonadaceae</taxon>
        <taxon>Sphingomonas</taxon>
    </lineage>
</organism>
<dbReference type="GeneID" id="44133655"/>
<evidence type="ECO:0000313" key="4">
    <source>
        <dbReference type="Proteomes" id="UP000185161"/>
    </source>
</evidence>
<dbReference type="RefSeq" id="WP_075152010.1">
    <property type="nucleotide sequence ID" value="NZ_CP018820.1"/>
</dbReference>
<dbReference type="Proteomes" id="UP000185161">
    <property type="component" value="Chromosome"/>
</dbReference>
<keyword evidence="4" id="KW-1185">Reference proteome</keyword>
<keyword evidence="1" id="KW-0812">Transmembrane</keyword>
<sequence>MTLDPETSAQAGLSVPPVGVAAVTLAGIELQQWILILTAIWLLMQMGWFIFEKVSRLLRDRAEREDAA</sequence>
<dbReference type="AlphaFoldDB" id="A0A1L6JBS2"/>
<reference evidence="2" key="1">
    <citation type="submission" date="2016-12" db="EMBL/GenBank/DDBJ databases">
        <title>Whole genome sequencing of Sphingomonas koreensis.</title>
        <authorList>
            <person name="Conlan S."/>
            <person name="Thomas P.J."/>
            <person name="Mullikin J."/>
            <person name="Palmore T.N."/>
            <person name="Frank K.M."/>
            <person name="Segre J.A."/>
        </authorList>
    </citation>
    <scope>NUCLEOTIDE SEQUENCE</scope>
    <source>
        <strain evidence="2">ABOJV</strain>
    </source>
</reference>
<keyword evidence="1" id="KW-1133">Transmembrane helix</keyword>
<dbReference type="Proteomes" id="UP000286681">
    <property type="component" value="Unassembled WGS sequence"/>
</dbReference>
<feature type="transmembrane region" description="Helical" evidence="1">
    <location>
        <begin position="33"/>
        <end position="51"/>
    </location>
</feature>
<name>A0A1L6JBS2_9SPHN</name>
<keyword evidence="1" id="KW-0472">Membrane</keyword>
<evidence type="ECO:0000313" key="3">
    <source>
        <dbReference type="EMBL" id="RSV02577.1"/>
    </source>
</evidence>
<evidence type="ECO:0000313" key="2">
    <source>
        <dbReference type="EMBL" id="APR53372.1"/>
    </source>
</evidence>
<protein>
    <submittedName>
        <fullName evidence="2">Uncharacterized protein</fullName>
    </submittedName>
</protein>
<accession>A0A1L6JBS2</accession>
<reference evidence="4" key="2">
    <citation type="submission" date="2016-12" db="EMBL/GenBank/DDBJ databases">
        <title>Whole genome sequencing of Sphingomonas sp. ABOJV.</title>
        <authorList>
            <person name="Conlan S."/>
            <person name="Thomas P.J."/>
            <person name="Mullikin J."/>
            <person name="Palmore T.N."/>
            <person name="Frank K.M."/>
            <person name="Segre J.A."/>
        </authorList>
    </citation>
    <scope>NUCLEOTIDE SEQUENCE [LARGE SCALE GENOMIC DNA]</scope>
    <source>
        <strain evidence="4">ABOJV</strain>
    </source>
</reference>
<gene>
    <name evidence="2" type="ORF">BRX40_13885</name>
    <name evidence="3" type="ORF">CA257_11790</name>
</gene>
<dbReference type="KEGG" id="skr:BRX40_13885"/>
<dbReference type="STRING" id="93064.BRX40_13885"/>
<dbReference type="EMBL" id="QQWO01000009">
    <property type="protein sequence ID" value="RSV02577.1"/>
    <property type="molecule type" value="Genomic_DNA"/>
</dbReference>
<proteinExistence type="predicted"/>
<reference evidence="3 5" key="3">
    <citation type="submission" date="2018-07" db="EMBL/GenBank/DDBJ databases">
        <title>Genomic and Epidemiologic Investigation of an Indolent Hospital Outbreak.</title>
        <authorList>
            <person name="Johnson R.C."/>
            <person name="Deming C."/>
            <person name="Conlan S."/>
            <person name="Zellmer C.J."/>
            <person name="Michelin A.V."/>
            <person name="Lee-Lin S."/>
            <person name="Thomas P.J."/>
            <person name="Park M."/>
            <person name="Weingarten R.A."/>
            <person name="Less J."/>
            <person name="Dekker J.P."/>
            <person name="Frank K.M."/>
            <person name="Musser K.A."/>
            <person name="Mcquiston J.R."/>
            <person name="Henderson D.K."/>
            <person name="Lau A.F."/>
            <person name="Palmore T.N."/>
            <person name="Segre J.A."/>
        </authorList>
    </citation>
    <scope>NUCLEOTIDE SEQUENCE [LARGE SCALE GENOMIC DNA]</scope>
    <source>
        <strain evidence="3 5">SK-NIH.Env10_0317</strain>
    </source>
</reference>
<evidence type="ECO:0000313" key="5">
    <source>
        <dbReference type="Proteomes" id="UP000286681"/>
    </source>
</evidence>
<dbReference type="EMBL" id="CP018820">
    <property type="protein sequence ID" value="APR53372.1"/>
    <property type="molecule type" value="Genomic_DNA"/>
</dbReference>